<feature type="transmembrane region" description="Helical" evidence="7">
    <location>
        <begin position="101"/>
        <end position="120"/>
    </location>
</feature>
<dbReference type="EMBL" id="SGXC01000001">
    <property type="protein sequence ID" value="RZS85862.1"/>
    <property type="molecule type" value="Genomic_DNA"/>
</dbReference>
<dbReference type="InterPro" id="IPR036259">
    <property type="entry name" value="MFS_trans_sf"/>
</dbReference>
<feature type="transmembrane region" description="Helical" evidence="7">
    <location>
        <begin position="325"/>
        <end position="346"/>
    </location>
</feature>
<feature type="transmembrane region" description="Helical" evidence="7">
    <location>
        <begin position="358"/>
        <end position="376"/>
    </location>
</feature>
<evidence type="ECO:0000256" key="4">
    <source>
        <dbReference type="ARBA" id="ARBA00022989"/>
    </source>
</evidence>
<feature type="transmembrane region" description="Helical" evidence="7">
    <location>
        <begin position="418"/>
        <end position="443"/>
    </location>
</feature>
<feature type="transmembrane region" description="Helical" evidence="7">
    <location>
        <begin position="382"/>
        <end position="406"/>
    </location>
</feature>
<accession>A0A4Q7NLM0</accession>
<evidence type="ECO:0000256" key="1">
    <source>
        <dbReference type="ARBA" id="ARBA00004127"/>
    </source>
</evidence>
<sequence length="479" mass="51012">MSENPPHPPSQPGHASPRPPSDLDSPVEDQRQLILALIGICAVVMLVALDSTIVGTTLPRVVAELGGMPLYAWVGTGYLLASAIVIPIFGRLGDLFGRKYFILVSLGLVSLGSVLCGISQSMPHLIAARTLQGVGGGMMIATAFAAPADLFPDAMRRVRWQALISTSFAVASGVGPLLGGAITEAFGWRAAFFVSPVMGVVGFVMLWRYFPPLKPRHDTPPRIDWLGGALLALAVGTPMAALELGFSTHPRPVLGLLFLAVAVVSVFLLVWYERRLEQPMFPLRVLERKESRLLNVVGVMTGAVMFILIYYGPLLLQVEVGLSPTQAGMILAPLVACIPIGSVINGRLFPRQSQPQRLMVFGALLLAVGCLGVMFLERGSSMAFAVVSFGLAGVGMGFIIPNLTLFMQMIAERRDVGVASALIQTMRTLGSAVGTALVGLVIARTSVNTGIEAGMVMAIVLCAAMMVLSQRIKMKNVRR</sequence>
<evidence type="ECO:0000313" key="10">
    <source>
        <dbReference type="Proteomes" id="UP000292445"/>
    </source>
</evidence>
<feature type="transmembrane region" description="Helical" evidence="7">
    <location>
        <begin position="293"/>
        <end position="313"/>
    </location>
</feature>
<protein>
    <submittedName>
        <fullName evidence="9">EmrB/QacA subfamily drug resistance transporter</fullName>
    </submittedName>
</protein>
<feature type="transmembrane region" description="Helical" evidence="7">
    <location>
        <begin position="160"/>
        <end position="182"/>
    </location>
</feature>
<evidence type="ECO:0000256" key="6">
    <source>
        <dbReference type="SAM" id="MobiDB-lite"/>
    </source>
</evidence>
<feature type="transmembrane region" description="Helical" evidence="7">
    <location>
        <begin position="253"/>
        <end position="272"/>
    </location>
</feature>
<keyword evidence="2" id="KW-0813">Transport</keyword>
<evidence type="ECO:0000313" key="9">
    <source>
        <dbReference type="EMBL" id="RZS85862.1"/>
    </source>
</evidence>
<proteinExistence type="predicted"/>
<feature type="transmembrane region" description="Helical" evidence="7">
    <location>
        <begin position="188"/>
        <end position="210"/>
    </location>
</feature>
<gene>
    <name evidence="9" type="ORF">EV675_1892</name>
</gene>
<reference evidence="9 10" key="1">
    <citation type="submission" date="2019-02" db="EMBL/GenBank/DDBJ databases">
        <title>Genomic Encyclopedia of Type Strains, Phase IV (KMG-IV): sequencing the most valuable type-strain genomes for metagenomic binning, comparative biology and taxonomic classification.</title>
        <authorList>
            <person name="Goeker M."/>
        </authorList>
    </citation>
    <scope>NUCLEOTIDE SEQUENCE [LARGE SCALE GENOMIC DNA]</scope>
    <source>
        <strain evidence="9 10">K24</strain>
    </source>
</reference>
<keyword evidence="5 7" id="KW-0472">Membrane</keyword>
<dbReference type="Proteomes" id="UP000292445">
    <property type="component" value="Unassembled WGS sequence"/>
</dbReference>
<comment type="caution">
    <text evidence="9">The sequence shown here is derived from an EMBL/GenBank/DDBJ whole genome shotgun (WGS) entry which is preliminary data.</text>
</comment>
<evidence type="ECO:0000256" key="2">
    <source>
        <dbReference type="ARBA" id="ARBA00022448"/>
    </source>
</evidence>
<feature type="compositionally biased region" description="Pro residues" evidence="6">
    <location>
        <begin position="1"/>
        <end position="11"/>
    </location>
</feature>
<dbReference type="AlphaFoldDB" id="A0A4Q7NLM0"/>
<evidence type="ECO:0000256" key="3">
    <source>
        <dbReference type="ARBA" id="ARBA00022692"/>
    </source>
</evidence>
<feature type="domain" description="Major facilitator superfamily (MFS) profile" evidence="8">
    <location>
        <begin position="36"/>
        <end position="479"/>
    </location>
</feature>
<dbReference type="GO" id="GO:0012505">
    <property type="term" value="C:endomembrane system"/>
    <property type="evidence" value="ECO:0007669"/>
    <property type="project" value="UniProtKB-SubCell"/>
</dbReference>
<feature type="transmembrane region" description="Helical" evidence="7">
    <location>
        <begin position="70"/>
        <end position="89"/>
    </location>
</feature>
<dbReference type="InterPro" id="IPR011701">
    <property type="entry name" value="MFS"/>
</dbReference>
<dbReference type="PANTHER" id="PTHR23501">
    <property type="entry name" value="MAJOR FACILITATOR SUPERFAMILY"/>
    <property type="match status" value="1"/>
</dbReference>
<dbReference type="Gene3D" id="1.20.1250.20">
    <property type="entry name" value="MFS general substrate transporter like domains"/>
    <property type="match status" value="1"/>
</dbReference>
<dbReference type="InterPro" id="IPR020846">
    <property type="entry name" value="MFS_dom"/>
</dbReference>
<dbReference type="PROSITE" id="PS50850">
    <property type="entry name" value="MFS"/>
    <property type="match status" value="1"/>
</dbReference>
<feature type="region of interest" description="Disordered" evidence="6">
    <location>
        <begin position="1"/>
        <end position="26"/>
    </location>
</feature>
<dbReference type="PRINTS" id="PR01036">
    <property type="entry name" value="TCRTETB"/>
</dbReference>
<organism evidence="9 10">
    <name type="scientific">Pigmentiphaga kullae</name>
    <dbReference type="NCBI Taxonomy" id="151784"/>
    <lineage>
        <taxon>Bacteria</taxon>
        <taxon>Pseudomonadati</taxon>
        <taxon>Pseudomonadota</taxon>
        <taxon>Betaproteobacteria</taxon>
        <taxon>Burkholderiales</taxon>
        <taxon>Alcaligenaceae</taxon>
        <taxon>Pigmentiphaga</taxon>
    </lineage>
</organism>
<dbReference type="RefSeq" id="WP_341273599.1">
    <property type="nucleotide sequence ID" value="NZ_SGXC01000001.1"/>
</dbReference>
<dbReference type="PANTHER" id="PTHR23501:SF191">
    <property type="entry name" value="VACUOLAR BASIC AMINO ACID TRANSPORTER 4"/>
    <property type="match status" value="1"/>
</dbReference>
<dbReference type="SUPFAM" id="SSF103473">
    <property type="entry name" value="MFS general substrate transporter"/>
    <property type="match status" value="1"/>
</dbReference>
<feature type="transmembrane region" description="Helical" evidence="7">
    <location>
        <begin position="33"/>
        <end position="58"/>
    </location>
</feature>
<dbReference type="GO" id="GO:0022857">
    <property type="term" value="F:transmembrane transporter activity"/>
    <property type="evidence" value="ECO:0007669"/>
    <property type="project" value="InterPro"/>
</dbReference>
<feature type="transmembrane region" description="Helical" evidence="7">
    <location>
        <begin position="449"/>
        <end position="469"/>
    </location>
</feature>
<evidence type="ECO:0000256" key="7">
    <source>
        <dbReference type="SAM" id="Phobius"/>
    </source>
</evidence>
<keyword evidence="10" id="KW-1185">Reference proteome</keyword>
<dbReference type="Gene3D" id="1.20.1720.10">
    <property type="entry name" value="Multidrug resistance protein D"/>
    <property type="match status" value="1"/>
</dbReference>
<evidence type="ECO:0000259" key="8">
    <source>
        <dbReference type="PROSITE" id="PS50850"/>
    </source>
</evidence>
<keyword evidence="4 7" id="KW-1133">Transmembrane helix</keyword>
<feature type="transmembrane region" description="Helical" evidence="7">
    <location>
        <begin position="126"/>
        <end position="148"/>
    </location>
</feature>
<evidence type="ECO:0000256" key="5">
    <source>
        <dbReference type="ARBA" id="ARBA00023136"/>
    </source>
</evidence>
<dbReference type="GO" id="GO:0005886">
    <property type="term" value="C:plasma membrane"/>
    <property type="evidence" value="ECO:0007669"/>
    <property type="project" value="TreeGrafter"/>
</dbReference>
<feature type="transmembrane region" description="Helical" evidence="7">
    <location>
        <begin position="222"/>
        <end position="241"/>
    </location>
</feature>
<dbReference type="Pfam" id="PF07690">
    <property type="entry name" value="MFS_1"/>
    <property type="match status" value="1"/>
</dbReference>
<comment type="subcellular location">
    <subcellularLocation>
        <location evidence="1">Endomembrane system</location>
        <topology evidence="1">Multi-pass membrane protein</topology>
    </subcellularLocation>
</comment>
<name>A0A4Q7NLM0_9BURK</name>
<keyword evidence="3 7" id="KW-0812">Transmembrane</keyword>